<dbReference type="Proteomes" id="UP000179179">
    <property type="component" value="Unassembled WGS sequence"/>
</dbReference>
<evidence type="ECO:0000313" key="3">
    <source>
        <dbReference type="Proteomes" id="UP000179179"/>
    </source>
</evidence>
<name>A0A1F8AG13_9EURO</name>
<evidence type="ECO:0000313" key="2">
    <source>
        <dbReference type="EMBL" id="OGM50617.1"/>
    </source>
</evidence>
<protein>
    <recommendedName>
        <fullName evidence="4">Methyltransferase domain-containing protein</fullName>
    </recommendedName>
</protein>
<dbReference type="OrthoDB" id="2101715at2759"/>
<dbReference type="GeneID" id="34444206"/>
<keyword evidence="1" id="KW-0812">Transmembrane</keyword>
<dbReference type="Gene3D" id="3.40.50.150">
    <property type="entry name" value="Vaccinia Virus protein VP39"/>
    <property type="match status" value="1"/>
</dbReference>
<keyword evidence="1" id="KW-0472">Membrane</keyword>
<keyword evidence="1" id="KW-1133">Transmembrane helix</keyword>
<dbReference type="EMBL" id="LYCR01000002">
    <property type="protein sequence ID" value="OGM50617.1"/>
    <property type="molecule type" value="Genomic_DNA"/>
</dbReference>
<feature type="transmembrane region" description="Helical" evidence="1">
    <location>
        <begin position="215"/>
        <end position="233"/>
    </location>
</feature>
<keyword evidence="3" id="KW-1185">Reference proteome</keyword>
<feature type="transmembrane region" description="Helical" evidence="1">
    <location>
        <begin position="189"/>
        <end position="209"/>
    </location>
</feature>
<sequence length="285" mass="33304">MQNTMILFPRYHLFEIGDQSWCPEWMRAYIQSYLTRVWNLHIPPFSKASPAGVAADLILEHVKDPDSFTFVDLCAGAGGPTGTLEHVLNAKLRAEGRRTARFVLTDLHPRLEEWSAISRRQENISFISEPMDAAECERVAPENRKECRIFNLCFHHFDDMLASTILRKATESADSFIIFEFAQRNFTSLLNIPVMLLFPFWYTLCRYWNSPLHLLFTYVIPLLSLLISFDGLVSTMRCRTPEEIRALLDRQDMDLSDWEFRSGHRMLFAPFVHIYYYVGVRKEHL</sequence>
<accession>A0A1F8AG13</accession>
<dbReference type="AlphaFoldDB" id="A0A1F8AG13"/>
<dbReference type="STRING" id="109264.A0A1F8AG13"/>
<comment type="caution">
    <text evidence="2">The sequence shown here is derived from an EMBL/GenBank/DDBJ whole genome shotgun (WGS) entry which is preliminary data.</text>
</comment>
<dbReference type="RefSeq" id="XP_022394334.1">
    <property type="nucleotide sequence ID" value="XM_022527946.1"/>
</dbReference>
<gene>
    <name evidence="2" type="ORF">ABOM_000816</name>
</gene>
<evidence type="ECO:0000256" key="1">
    <source>
        <dbReference type="SAM" id="Phobius"/>
    </source>
</evidence>
<evidence type="ECO:0008006" key="4">
    <source>
        <dbReference type="Google" id="ProtNLM"/>
    </source>
</evidence>
<dbReference type="InterPro" id="IPR029063">
    <property type="entry name" value="SAM-dependent_MTases_sf"/>
</dbReference>
<proteinExistence type="predicted"/>
<reference evidence="2 3" key="1">
    <citation type="journal article" date="2016" name="Genome Biol. Evol.">
        <title>Draft genome sequence of an aflatoxigenic Aspergillus species, A. bombycis.</title>
        <authorList>
            <person name="Moore G.G."/>
            <person name="Mack B.M."/>
            <person name="Beltz S.B."/>
            <person name="Gilbert M.K."/>
        </authorList>
    </citation>
    <scope>NUCLEOTIDE SEQUENCE [LARGE SCALE GENOMIC DNA]</scope>
    <source>
        <strain evidence="3">NRRL 26010</strain>
    </source>
</reference>
<organism evidence="2 3">
    <name type="scientific">Aspergillus bombycis</name>
    <dbReference type="NCBI Taxonomy" id="109264"/>
    <lineage>
        <taxon>Eukaryota</taxon>
        <taxon>Fungi</taxon>
        <taxon>Dikarya</taxon>
        <taxon>Ascomycota</taxon>
        <taxon>Pezizomycotina</taxon>
        <taxon>Eurotiomycetes</taxon>
        <taxon>Eurotiomycetidae</taxon>
        <taxon>Eurotiales</taxon>
        <taxon>Aspergillaceae</taxon>
        <taxon>Aspergillus</taxon>
    </lineage>
</organism>
<dbReference type="SUPFAM" id="SSF53335">
    <property type="entry name" value="S-adenosyl-L-methionine-dependent methyltransferases"/>
    <property type="match status" value="1"/>
</dbReference>